<dbReference type="AlphaFoldDB" id="A0AA45L5J2"/>
<evidence type="ECO:0000259" key="2">
    <source>
        <dbReference type="Pfam" id="PF07944"/>
    </source>
</evidence>
<sequence length="881" mass="94800">MTGLAPSALEPFPLRDVELLDGVQSRAAGQMLHLARVFPVDRVLAVFRANAGLDTRGALPPGNWEDFGHPDERPWSAEEYPGAGVAPTASLLRGHYAGHFLSMVALAHASTGEESLRAKAWEIVAGLAEVRDALAATGRYSHPGFLAAYGEWQFSRLEDLAPYGEIWAPYYTCHKIMAGLLDAHEHTGSDQALELAVGMGHWVAGRVLRLERAHLQRMWSLYIAGEFGGMNESLAALHRITGEEVFLRAAAAFELDHLLEGAAQGRDLLDGMHANQHLPMLVGHLDQYDATGETRYLDAVTALWDQVVPGRTFAHGGTGEGELWGPADTVAGFIGRRNAESCATYNLLKIARSLFARTGDARYPEYAERAWLNHMVGSRADLDSDVSPEVVYMYPVDAGAVREYDNVGTCCGGTGLETHVKHQDWVWFHAPGKLVVARHVPSRVTLPGGGTVALRTGYPRDGRVVVEFDADFSGELHLRVPSWATAGYLVDGERVPLTDGGFAVLSRDFRRGDEVELVLPLPLRLVSTVDDPTLVSVELGPTVLLARDDAATVLPVSPAAFRGLDGSLVGYERDGDLVSFGGLTFEPAWSGGDARYHAYLRLSDEEIAFAGSAPGVPNRQDGAGWSFLTGLWGSGGHGTAEAFLVSAHANVVRAARAGLLDREEAVAVLEAAASSTLDGSAGRASTFLPDSDAGPVLRDDVVEWSLPADIGTQEPLPVLRVDVLGERASSGWYTSPPAFKVSTVQPADLEAALGDADWSPVTTTVPVQGQGTHVLRARATDALGRVVHARSEVSVDSEPPTPRSKVRPLGPSNVEVTLDATDDVSGVDRIRWRTAETFWGVYQEPFTRALHDEPQILEFTATDRAGNTSQVHQVVLPPRQA</sequence>
<dbReference type="Pfam" id="PF07944">
    <property type="entry name" value="Beta-AFase-like_GH127_cat"/>
    <property type="match status" value="1"/>
</dbReference>
<keyword evidence="4" id="KW-0378">Hydrolase</keyword>
<dbReference type="Proteomes" id="UP000677152">
    <property type="component" value="Chromosome"/>
</dbReference>
<dbReference type="GO" id="GO:0016787">
    <property type="term" value="F:hydrolase activity"/>
    <property type="evidence" value="ECO:0007669"/>
    <property type="project" value="UniProtKB-KW"/>
</dbReference>
<feature type="domain" description="Non-reducing end beta-L-arabinofuranosidase-like GH127 middle" evidence="3">
    <location>
        <begin position="435"/>
        <end position="521"/>
    </location>
</feature>
<feature type="region of interest" description="Disordered" evidence="1">
    <location>
        <begin position="790"/>
        <end position="811"/>
    </location>
</feature>
<dbReference type="GO" id="GO:0005975">
    <property type="term" value="P:carbohydrate metabolic process"/>
    <property type="evidence" value="ECO:0007669"/>
    <property type="project" value="InterPro"/>
</dbReference>
<dbReference type="PANTHER" id="PTHR31151">
    <property type="entry name" value="PROLINE-TRNA LIGASE (DUF1680)"/>
    <property type="match status" value="1"/>
</dbReference>
<dbReference type="Gene3D" id="1.50.10.20">
    <property type="match status" value="1"/>
</dbReference>
<reference evidence="4" key="1">
    <citation type="submission" date="2021-04" db="EMBL/GenBank/DDBJ databases">
        <title>Genomic sequence of Actinosynnema pretiosum subsp. pretiosum ATCC 31280 (C-14919).</title>
        <authorList>
            <person name="Bai L."/>
            <person name="Wang X."/>
            <person name="Xiao Y."/>
        </authorList>
    </citation>
    <scope>NUCLEOTIDE SEQUENCE</scope>
    <source>
        <strain evidence="4">ATCC 31280</strain>
    </source>
</reference>
<dbReference type="InterPro" id="IPR012878">
    <property type="entry name" value="Beta-AFase-like_GH127_cat"/>
</dbReference>
<proteinExistence type="predicted"/>
<protein>
    <submittedName>
        <fullName evidence="4">Glycoside hydrolase family 127 protein</fullName>
    </submittedName>
</protein>
<evidence type="ECO:0000313" key="4">
    <source>
        <dbReference type="EMBL" id="QUF03899.1"/>
    </source>
</evidence>
<dbReference type="InterPro" id="IPR058094">
    <property type="entry name" value="Ig-like_OmpL47-like"/>
</dbReference>
<accession>A0AA45L5J2</accession>
<feature type="domain" description="Non-reducing end beta-L-arabinofuranosidase-like GH127 catalytic" evidence="2">
    <location>
        <begin position="16"/>
        <end position="424"/>
    </location>
</feature>
<dbReference type="NCBIfam" id="NF047446">
    <property type="entry name" value="barrel_OmpL47"/>
    <property type="match status" value="1"/>
</dbReference>
<dbReference type="Pfam" id="PF20736">
    <property type="entry name" value="Glyco_hydro127M"/>
    <property type="match status" value="1"/>
</dbReference>
<dbReference type="InterPro" id="IPR049046">
    <property type="entry name" value="Beta-AFase-like_GH127_middle"/>
</dbReference>
<gene>
    <name evidence="4" type="ORF">KCV87_31825</name>
</gene>
<dbReference type="SUPFAM" id="SSF48208">
    <property type="entry name" value="Six-hairpin glycosidases"/>
    <property type="match status" value="1"/>
</dbReference>
<dbReference type="PANTHER" id="PTHR31151:SF0">
    <property type="entry name" value="PROLINE-TRNA LIGASE (DUF1680)"/>
    <property type="match status" value="1"/>
</dbReference>
<organism evidence="4 5">
    <name type="scientific">Actinosynnema pretiosum subsp. pretiosum</name>
    <dbReference type="NCBI Taxonomy" id="103721"/>
    <lineage>
        <taxon>Bacteria</taxon>
        <taxon>Bacillati</taxon>
        <taxon>Actinomycetota</taxon>
        <taxon>Actinomycetes</taxon>
        <taxon>Pseudonocardiales</taxon>
        <taxon>Pseudonocardiaceae</taxon>
        <taxon>Actinosynnema</taxon>
    </lineage>
</organism>
<dbReference type="EMBL" id="CP073249">
    <property type="protein sequence ID" value="QUF03899.1"/>
    <property type="molecule type" value="Genomic_DNA"/>
</dbReference>
<evidence type="ECO:0000259" key="3">
    <source>
        <dbReference type="Pfam" id="PF20736"/>
    </source>
</evidence>
<dbReference type="InterPro" id="IPR008928">
    <property type="entry name" value="6-hairpin_glycosidase_sf"/>
</dbReference>
<name>A0AA45L5J2_9PSEU</name>
<evidence type="ECO:0000313" key="5">
    <source>
        <dbReference type="Proteomes" id="UP000677152"/>
    </source>
</evidence>
<evidence type="ECO:0000256" key="1">
    <source>
        <dbReference type="SAM" id="MobiDB-lite"/>
    </source>
</evidence>